<organism evidence="5">
    <name type="scientific">Laccaria bicolor (strain S238N-H82 / ATCC MYA-4686)</name>
    <name type="common">Bicoloured deceiver</name>
    <name type="synonym">Laccaria laccata var. bicolor</name>
    <dbReference type="NCBI Taxonomy" id="486041"/>
    <lineage>
        <taxon>Eukaryota</taxon>
        <taxon>Fungi</taxon>
        <taxon>Dikarya</taxon>
        <taxon>Basidiomycota</taxon>
        <taxon>Agaricomycotina</taxon>
        <taxon>Agaricomycetes</taxon>
        <taxon>Agaricomycetidae</taxon>
        <taxon>Agaricales</taxon>
        <taxon>Agaricineae</taxon>
        <taxon>Hydnangiaceae</taxon>
        <taxon>Laccaria</taxon>
    </lineage>
</organism>
<dbReference type="SUPFAM" id="SSF47954">
    <property type="entry name" value="Cyclin-like"/>
    <property type="match status" value="1"/>
</dbReference>
<dbReference type="SMART" id="SM00385">
    <property type="entry name" value="CYCLIN"/>
    <property type="match status" value="1"/>
</dbReference>
<dbReference type="KEGG" id="lbc:LACBIDRAFT_295529"/>
<name>B0DU76_LACBS</name>
<evidence type="ECO:0000313" key="5">
    <source>
        <dbReference type="Proteomes" id="UP000001194"/>
    </source>
</evidence>
<dbReference type="HOGENOM" id="CLU_063270_0_0_1"/>
<dbReference type="InterPro" id="IPR013922">
    <property type="entry name" value="Cyclin_PHO80-like"/>
</dbReference>
<dbReference type="STRING" id="486041.B0DU76"/>
<dbReference type="RefSeq" id="XP_001887510.1">
    <property type="nucleotide sequence ID" value="XM_001887475.1"/>
</dbReference>
<dbReference type="GeneID" id="6083128"/>
<comment type="similarity">
    <text evidence="1">Belongs to the cyclin family.</text>
</comment>
<reference evidence="4 5" key="1">
    <citation type="journal article" date="2008" name="Nature">
        <title>The genome of Laccaria bicolor provides insights into mycorrhizal symbiosis.</title>
        <authorList>
            <person name="Martin F."/>
            <person name="Aerts A."/>
            <person name="Ahren D."/>
            <person name="Brun A."/>
            <person name="Danchin E.G.J."/>
            <person name="Duchaussoy F."/>
            <person name="Gibon J."/>
            <person name="Kohler A."/>
            <person name="Lindquist E."/>
            <person name="Pereda V."/>
            <person name="Salamov A."/>
            <person name="Shapiro H.J."/>
            <person name="Wuyts J."/>
            <person name="Blaudez D."/>
            <person name="Buee M."/>
            <person name="Brokstein P."/>
            <person name="Canbaeck B."/>
            <person name="Cohen D."/>
            <person name="Courty P.E."/>
            <person name="Coutinho P.M."/>
            <person name="Delaruelle C."/>
            <person name="Detter J.C."/>
            <person name="Deveau A."/>
            <person name="DiFazio S."/>
            <person name="Duplessis S."/>
            <person name="Fraissinet-Tachet L."/>
            <person name="Lucic E."/>
            <person name="Frey-Klett P."/>
            <person name="Fourrey C."/>
            <person name="Feussner I."/>
            <person name="Gay G."/>
            <person name="Grimwood J."/>
            <person name="Hoegger P.J."/>
            <person name="Jain P."/>
            <person name="Kilaru S."/>
            <person name="Labbe J."/>
            <person name="Lin Y.C."/>
            <person name="Legue V."/>
            <person name="Le Tacon F."/>
            <person name="Marmeisse R."/>
            <person name="Melayah D."/>
            <person name="Montanini B."/>
            <person name="Muratet M."/>
            <person name="Nehls U."/>
            <person name="Niculita-Hirzel H."/>
            <person name="Oudot-Le Secq M.P."/>
            <person name="Peter M."/>
            <person name="Quesneville H."/>
            <person name="Rajashekar B."/>
            <person name="Reich M."/>
            <person name="Rouhier N."/>
            <person name="Schmutz J."/>
            <person name="Yin T."/>
            <person name="Chalot M."/>
            <person name="Henrissat B."/>
            <person name="Kuees U."/>
            <person name="Lucas S."/>
            <person name="Van de Peer Y."/>
            <person name="Podila G.K."/>
            <person name="Polle A."/>
            <person name="Pukkila P.J."/>
            <person name="Richardson P.M."/>
            <person name="Rouze P."/>
            <person name="Sanders I.R."/>
            <person name="Stajich J.E."/>
            <person name="Tunlid A."/>
            <person name="Tuskan G."/>
            <person name="Grigoriev I.V."/>
        </authorList>
    </citation>
    <scope>NUCLEOTIDE SEQUENCE [LARGE SCALE GENOMIC DNA]</scope>
    <source>
        <strain evidence="5">S238N-H82 / ATCC MYA-4686</strain>
    </source>
</reference>
<dbReference type="InterPro" id="IPR006671">
    <property type="entry name" value="Cyclin_N"/>
</dbReference>
<dbReference type="OrthoDB" id="244495at2759"/>
<evidence type="ECO:0000313" key="4">
    <source>
        <dbReference type="EMBL" id="EDR01900.1"/>
    </source>
</evidence>
<feature type="domain" description="Cyclin-like" evidence="3">
    <location>
        <begin position="88"/>
        <end position="173"/>
    </location>
</feature>
<dbReference type="Proteomes" id="UP000001194">
    <property type="component" value="Unassembled WGS sequence"/>
</dbReference>
<evidence type="ECO:0000259" key="3">
    <source>
        <dbReference type="SMART" id="SM00385"/>
    </source>
</evidence>
<protein>
    <submittedName>
        <fullName evidence="4">Predicted protein</fullName>
    </submittedName>
</protein>
<evidence type="ECO:0000256" key="2">
    <source>
        <dbReference type="SAM" id="MobiDB-lite"/>
    </source>
</evidence>
<sequence length="277" mass="31787">MYMASIAPLSRRRTAGHHYQHSYSRWASGAHTYAPPQAFLPFPSTIPHQLSFSEAPYYGYESPSRLCARFIRSLFKCTSEPMHQSLSQFIAYSLYRSKLRPQVTYAALLLLHRFKTHYPEANGESGRQLFISAMMIAAKVLDDTTFSNTAWVTISQNQFSHRLINQMEREMCRYMDYKLTIFCEVLYEFEEVVKRDFGEDRMSYPSYSPQRFLKRKARQGWSAPANMVPPAAPPFAYSHVPPRGPYVPAHYPAASSSPLSPPSPPNGWLVRPRTIPT</sequence>
<proteinExistence type="inferred from homology"/>
<keyword evidence="5" id="KW-1185">Reference proteome</keyword>
<dbReference type="GO" id="GO:0000307">
    <property type="term" value="C:cyclin-dependent protein kinase holoenzyme complex"/>
    <property type="evidence" value="ECO:0007669"/>
    <property type="project" value="TreeGrafter"/>
</dbReference>
<dbReference type="Gene3D" id="1.10.472.10">
    <property type="entry name" value="Cyclin-like"/>
    <property type="match status" value="1"/>
</dbReference>
<accession>B0DU76</accession>
<dbReference type="Pfam" id="PF00134">
    <property type="entry name" value="Cyclin_N"/>
    <property type="match status" value="1"/>
</dbReference>
<dbReference type="CDD" id="cd20557">
    <property type="entry name" value="CYCLIN_ScPCL1-like"/>
    <property type="match status" value="1"/>
</dbReference>
<dbReference type="AlphaFoldDB" id="B0DU76"/>
<keyword evidence="1" id="KW-0195">Cyclin</keyword>
<dbReference type="GO" id="GO:0019901">
    <property type="term" value="F:protein kinase binding"/>
    <property type="evidence" value="ECO:0007669"/>
    <property type="project" value="InterPro"/>
</dbReference>
<evidence type="ECO:0000256" key="1">
    <source>
        <dbReference type="RuleBase" id="RU000383"/>
    </source>
</evidence>
<dbReference type="EMBL" id="DS547135">
    <property type="protein sequence ID" value="EDR01900.1"/>
    <property type="molecule type" value="Genomic_DNA"/>
</dbReference>
<dbReference type="GO" id="GO:0016538">
    <property type="term" value="F:cyclin-dependent protein serine/threonine kinase regulator activity"/>
    <property type="evidence" value="ECO:0007669"/>
    <property type="project" value="TreeGrafter"/>
</dbReference>
<dbReference type="PANTHER" id="PTHR15615">
    <property type="match status" value="1"/>
</dbReference>
<dbReference type="InterPro" id="IPR036915">
    <property type="entry name" value="Cyclin-like_sf"/>
</dbReference>
<dbReference type="InterPro" id="IPR013763">
    <property type="entry name" value="Cyclin-like_dom"/>
</dbReference>
<dbReference type="InParanoid" id="B0DU76"/>
<feature type="region of interest" description="Disordered" evidence="2">
    <location>
        <begin position="252"/>
        <end position="277"/>
    </location>
</feature>
<gene>
    <name evidence="4" type="ORF">LACBIDRAFT_295529</name>
</gene>
<dbReference type="GO" id="GO:0005634">
    <property type="term" value="C:nucleus"/>
    <property type="evidence" value="ECO:0007669"/>
    <property type="project" value="TreeGrafter"/>
</dbReference>
<dbReference type="PANTHER" id="PTHR15615:SF108">
    <property type="entry name" value="PROTEIN CNPPD1"/>
    <property type="match status" value="1"/>
</dbReference>